<evidence type="ECO:0000313" key="4">
    <source>
        <dbReference type="Proteomes" id="UP000825935"/>
    </source>
</evidence>
<evidence type="ECO:0000256" key="1">
    <source>
        <dbReference type="SAM" id="MobiDB-lite"/>
    </source>
</evidence>
<feature type="transmembrane region" description="Helical" evidence="2">
    <location>
        <begin position="23"/>
        <end position="42"/>
    </location>
</feature>
<keyword evidence="2" id="KW-1133">Transmembrane helix</keyword>
<evidence type="ECO:0000256" key="2">
    <source>
        <dbReference type="SAM" id="Phobius"/>
    </source>
</evidence>
<dbReference type="Proteomes" id="UP000825935">
    <property type="component" value="Chromosome 7"/>
</dbReference>
<comment type="caution">
    <text evidence="3">The sequence shown here is derived from an EMBL/GenBank/DDBJ whole genome shotgun (WGS) entry which is preliminary data.</text>
</comment>
<dbReference type="EMBL" id="CM035412">
    <property type="protein sequence ID" value="KAH7433971.1"/>
    <property type="molecule type" value="Genomic_DNA"/>
</dbReference>
<sequence length="243" mass="27990">MNRDVYGDNDPLSKQQQGPSSSYLAYLLFLSIGVIVVLPRLFPSSSLFSWTGGNKDEDAGDNRSSMPKRSKTSSPATFYDRSRTYDTFDRACSSLEAHVMDLQRVVHVERERTMRLESEIRVLQMSENFLKDQVHYLEKRSLMFRKEARPFSASYAPPSVDPFLWTSQFHSAGAKTAEVPNTLFQDLLRMVQVERERTLFLESEIRSLQKSEALLQSRVQVLEDQFASSCKDSSASKEWRKYE</sequence>
<evidence type="ECO:0000313" key="3">
    <source>
        <dbReference type="EMBL" id="KAH7433971.1"/>
    </source>
</evidence>
<gene>
    <name evidence="3" type="ORF">KP509_07G095200</name>
</gene>
<dbReference type="OrthoDB" id="1961268at2759"/>
<protein>
    <submittedName>
        <fullName evidence="3">Uncharacterized protein</fullName>
    </submittedName>
</protein>
<name>A0A8T2UCJ4_CERRI</name>
<dbReference type="EMBL" id="CM035412">
    <property type="protein sequence ID" value="KAH7433970.1"/>
    <property type="molecule type" value="Genomic_DNA"/>
</dbReference>
<feature type="region of interest" description="Disordered" evidence="1">
    <location>
        <begin position="53"/>
        <end position="77"/>
    </location>
</feature>
<organism evidence="3 4">
    <name type="scientific">Ceratopteris richardii</name>
    <name type="common">Triangle waterfern</name>
    <dbReference type="NCBI Taxonomy" id="49495"/>
    <lineage>
        <taxon>Eukaryota</taxon>
        <taxon>Viridiplantae</taxon>
        <taxon>Streptophyta</taxon>
        <taxon>Embryophyta</taxon>
        <taxon>Tracheophyta</taxon>
        <taxon>Polypodiopsida</taxon>
        <taxon>Polypodiidae</taxon>
        <taxon>Polypodiales</taxon>
        <taxon>Pteridineae</taxon>
        <taxon>Pteridaceae</taxon>
        <taxon>Parkerioideae</taxon>
        <taxon>Ceratopteris</taxon>
    </lineage>
</organism>
<keyword evidence="4" id="KW-1185">Reference proteome</keyword>
<proteinExistence type="predicted"/>
<dbReference type="AlphaFoldDB" id="A0A8T2UCJ4"/>
<reference evidence="3" key="1">
    <citation type="submission" date="2021-08" db="EMBL/GenBank/DDBJ databases">
        <title>WGS assembly of Ceratopteris richardii.</title>
        <authorList>
            <person name="Marchant D.B."/>
            <person name="Chen G."/>
            <person name="Jenkins J."/>
            <person name="Shu S."/>
            <person name="Leebens-Mack J."/>
            <person name="Grimwood J."/>
            <person name="Schmutz J."/>
            <person name="Soltis P."/>
            <person name="Soltis D."/>
            <person name="Chen Z.-H."/>
        </authorList>
    </citation>
    <scope>NUCLEOTIDE SEQUENCE</scope>
    <source>
        <strain evidence="3">Whitten #5841</strain>
        <tissue evidence="3">Leaf</tissue>
    </source>
</reference>
<keyword evidence="2" id="KW-0812">Transmembrane</keyword>
<accession>A0A8T2UCJ4</accession>
<keyword evidence="2" id="KW-0472">Membrane</keyword>